<name>A0A8I0JZS9_9ACTN</name>
<evidence type="ECO:0000313" key="2">
    <source>
        <dbReference type="EMBL" id="MBC9225038.1"/>
    </source>
</evidence>
<dbReference type="AlphaFoldDB" id="A0A8I0JZS9"/>
<protein>
    <submittedName>
        <fullName evidence="2">DUF2975 domain-containing protein</fullName>
    </submittedName>
</protein>
<evidence type="ECO:0000256" key="1">
    <source>
        <dbReference type="SAM" id="Phobius"/>
    </source>
</evidence>
<keyword evidence="1" id="KW-0472">Membrane</keyword>
<sequence>MRAPFGTATRADVWFTAALALVGIVGTLVDAVVRLTQVLPNREVPVDVDLPASTQPIAIAGVGDAVPVEIDRVTVHVSDLPPASYGAVIASIVVPAVSIIVVLVCLTWLLRNIGTGEFFSRTNTRLVTSAALTAVVGWLLTTVATTGAANGALATLTTDDTSGFEISMNISFLYLFAAMVAGCIAATFHTGERMQRDSEGLV</sequence>
<feature type="transmembrane region" description="Helical" evidence="1">
    <location>
        <begin position="131"/>
        <end position="154"/>
    </location>
</feature>
<keyword evidence="1" id="KW-0812">Transmembrane</keyword>
<feature type="transmembrane region" description="Helical" evidence="1">
    <location>
        <begin position="85"/>
        <end position="110"/>
    </location>
</feature>
<dbReference type="RefSeq" id="WP_187768405.1">
    <property type="nucleotide sequence ID" value="NZ_JACTVM010000001.1"/>
</dbReference>
<dbReference type="Pfam" id="PF11188">
    <property type="entry name" value="DUF2975"/>
    <property type="match status" value="1"/>
</dbReference>
<feature type="transmembrane region" description="Helical" evidence="1">
    <location>
        <begin position="12"/>
        <end position="33"/>
    </location>
</feature>
<organism evidence="2 3">
    <name type="scientific">Aeromicrobium senzhongii</name>
    <dbReference type="NCBI Taxonomy" id="2663859"/>
    <lineage>
        <taxon>Bacteria</taxon>
        <taxon>Bacillati</taxon>
        <taxon>Actinomycetota</taxon>
        <taxon>Actinomycetes</taxon>
        <taxon>Propionibacteriales</taxon>
        <taxon>Nocardioidaceae</taxon>
        <taxon>Aeromicrobium</taxon>
    </lineage>
</organism>
<keyword evidence="1" id="KW-1133">Transmembrane helix</keyword>
<dbReference type="InterPro" id="IPR021354">
    <property type="entry name" value="DUF2975"/>
</dbReference>
<proteinExistence type="predicted"/>
<accession>A0A8I0JZS9</accession>
<dbReference type="EMBL" id="JACTVM010000001">
    <property type="protein sequence ID" value="MBC9225038.1"/>
    <property type="molecule type" value="Genomic_DNA"/>
</dbReference>
<dbReference type="Proteomes" id="UP000620591">
    <property type="component" value="Unassembled WGS sequence"/>
</dbReference>
<comment type="caution">
    <text evidence="2">The sequence shown here is derived from an EMBL/GenBank/DDBJ whole genome shotgun (WGS) entry which is preliminary data.</text>
</comment>
<reference evidence="2" key="1">
    <citation type="submission" date="2020-09" db="EMBL/GenBank/DDBJ databases">
        <title>Novel species in genus Aeromicrobium.</title>
        <authorList>
            <person name="Zhang G."/>
        </authorList>
    </citation>
    <scope>NUCLEOTIDE SEQUENCE</scope>
    <source>
        <strain evidence="2">Zg-636</strain>
    </source>
</reference>
<feature type="transmembrane region" description="Helical" evidence="1">
    <location>
        <begin position="166"/>
        <end position="188"/>
    </location>
</feature>
<evidence type="ECO:0000313" key="3">
    <source>
        <dbReference type="Proteomes" id="UP000620591"/>
    </source>
</evidence>
<gene>
    <name evidence="2" type="ORF">IBG24_01760</name>
</gene>